<protein>
    <recommendedName>
        <fullName evidence="13">Integrase catalytic domain-containing protein</fullName>
    </recommendedName>
</protein>
<dbReference type="PROSITE" id="PS50994">
    <property type="entry name" value="INTEGRASE"/>
    <property type="match status" value="1"/>
</dbReference>
<feature type="domain" description="Integrase catalytic" evidence="13">
    <location>
        <begin position="1035"/>
        <end position="1136"/>
    </location>
</feature>
<dbReference type="Gene3D" id="3.30.420.10">
    <property type="entry name" value="Ribonuclease H-like superfamily/Ribonuclease H"/>
    <property type="match status" value="1"/>
</dbReference>
<evidence type="ECO:0000256" key="12">
    <source>
        <dbReference type="SAM" id="MobiDB-lite"/>
    </source>
</evidence>
<dbReference type="Pfam" id="PF13976">
    <property type="entry name" value="gag_pre-integrs"/>
    <property type="match status" value="1"/>
</dbReference>
<evidence type="ECO:0000256" key="5">
    <source>
        <dbReference type="ARBA" id="ARBA00022842"/>
    </source>
</evidence>
<dbReference type="InterPro" id="IPR012337">
    <property type="entry name" value="RNaseH-like_sf"/>
</dbReference>
<dbReference type="PANTHER" id="PTHR42648:SF11">
    <property type="entry name" value="TRANSPOSON TY4-P GAG-POL POLYPROTEIN"/>
    <property type="match status" value="1"/>
</dbReference>
<evidence type="ECO:0000256" key="3">
    <source>
        <dbReference type="ARBA" id="ARBA00022759"/>
    </source>
</evidence>
<evidence type="ECO:0000256" key="4">
    <source>
        <dbReference type="ARBA" id="ARBA00022801"/>
    </source>
</evidence>
<comment type="caution">
    <text evidence="14">The sequence shown here is derived from an EMBL/GenBank/DDBJ whole genome shotgun (WGS) entry which is preliminary data.</text>
</comment>
<dbReference type="InterPro" id="IPR001584">
    <property type="entry name" value="Integrase_cat-core"/>
</dbReference>
<dbReference type="EMBL" id="BKCJ010221636">
    <property type="protein sequence ID" value="GEY91131.1"/>
    <property type="molecule type" value="Genomic_DNA"/>
</dbReference>
<dbReference type="GO" id="GO:0015074">
    <property type="term" value="P:DNA integration"/>
    <property type="evidence" value="ECO:0007669"/>
    <property type="project" value="InterPro"/>
</dbReference>
<evidence type="ECO:0000313" key="14">
    <source>
        <dbReference type="EMBL" id="GEY91131.1"/>
    </source>
</evidence>
<keyword evidence="5" id="KW-0460">Magnesium</keyword>
<keyword evidence="11" id="KW-0175">Coiled coil</keyword>
<dbReference type="SUPFAM" id="SSF56672">
    <property type="entry name" value="DNA/RNA polymerases"/>
    <property type="match status" value="1"/>
</dbReference>
<keyword evidence="3" id="KW-0255">Endonuclease</keyword>
<evidence type="ECO:0000256" key="1">
    <source>
        <dbReference type="ARBA" id="ARBA00022722"/>
    </source>
</evidence>
<keyword evidence="6" id="KW-0229">DNA integration</keyword>
<name>A0A699HX95_TANCI</name>
<keyword evidence="9" id="KW-0233">DNA recombination</keyword>
<dbReference type="InterPro" id="IPR013103">
    <property type="entry name" value="RVT_2"/>
</dbReference>
<dbReference type="GO" id="GO:0046872">
    <property type="term" value="F:metal ion binding"/>
    <property type="evidence" value="ECO:0007669"/>
    <property type="project" value="UniProtKB-KW"/>
</dbReference>
<keyword evidence="10" id="KW-0511">Multifunctional enzyme</keyword>
<dbReference type="GO" id="GO:0016787">
    <property type="term" value="F:hydrolase activity"/>
    <property type="evidence" value="ECO:0007669"/>
    <property type="project" value="UniProtKB-KW"/>
</dbReference>
<keyword evidence="2" id="KW-0479">Metal-binding</keyword>
<keyword evidence="8" id="KW-0239">DNA-directed DNA polymerase</keyword>
<feature type="coiled-coil region" evidence="11">
    <location>
        <begin position="363"/>
        <end position="416"/>
    </location>
</feature>
<evidence type="ECO:0000256" key="7">
    <source>
        <dbReference type="ARBA" id="ARBA00022918"/>
    </source>
</evidence>
<feature type="compositionally biased region" description="Polar residues" evidence="12">
    <location>
        <begin position="303"/>
        <end position="325"/>
    </location>
</feature>
<dbReference type="Pfam" id="PF25597">
    <property type="entry name" value="SH3_retrovirus"/>
    <property type="match status" value="1"/>
</dbReference>
<feature type="region of interest" description="Disordered" evidence="12">
    <location>
        <begin position="302"/>
        <end position="325"/>
    </location>
</feature>
<dbReference type="InterPro" id="IPR025724">
    <property type="entry name" value="GAG-pre-integrase_dom"/>
</dbReference>
<keyword evidence="8" id="KW-0548">Nucleotidyltransferase</keyword>
<evidence type="ECO:0000256" key="11">
    <source>
        <dbReference type="SAM" id="Coils"/>
    </source>
</evidence>
<proteinExistence type="predicted"/>
<feature type="region of interest" description="Disordered" evidence="12">
    <location>
        <begin position="1284"/>
        <end position="1305"/>
    </location>
</feature>
<dbReference type="PANTHER" id="PTHR42648">
    <property type="entry name" value="TRANSPOSASE, PUTATIVE-RELATED"/>
    <property type="match status" value="1"/>
</dbReference>
<keyword evidence="1" id="KW-0540">Nuclease</keyword>
<reference evidence="14" key="1">
    <citation type="journal article" date="2019" name="Sci. Rep.">
        <title>Draft genome of Tanacetum cinerariifolium, the natural source of mosquito coil.</title>
        <authorList>
            <person name="Yamashiro T."/>
            <person name="Shiraishi A."/>
            <person name="Satake H."/>
            <person name="Nakayama K."/>
        </authorList>
    </citation>
    <scope>NUCLEOTIDE SEQUENCE</scope>
</reference>
<dbReference type="Pfam" id="PF07727">
    <property type="entry name" value="RVT_2"/>
    <property type="match status" value="1"/>
</dbReference>
<dbReference type="InterPro" id="IPR043502">
    <property type="entry name" value="DNA/RNA_pol_sf"/>
</dbReference>
<accession>A0A699HX95</accession>
<gene>
    <name evidence="14" type="ORF">Tci_463105</name>
</gene>
<dbReference type="SUPFAM" id="SSF53098">
    <property type="entry name" value="Ribonuclease H-like"/>
    <property type="match status" value="1"/>
</dbReference>
<keyword evidence="4" id="KW-0378">Hydrolase</keyword>
<dbReference type="InterPro" id="IPR036397">
    <property type="entry name" value="RNaseH_sf"/>
</dbReference>
<dbReference type="InterPro" id="IPR039537">
    <property type="entry name" value="Retrotran_Ty1/copia-like"/>
</dbReference>
<keyword evidence="7" id="KW-0695">RNA-directed DNA polymerase</keyword>
<keyword evidence="8" id="KW-0808">Transferase</keyword>
<dbReference type="InterPro" id="IPR057670">
    <property type="entry name" value="SH3_retrovirus"/>
</dbReference>
<feature type="coiled-coil region" evidence="11">
    <location>
        <begin position="477"/>
        <end position="539"/>
    </location>
</feature>
<organism evidence="14">
    <name type="scientific">Tanacetum cinerariifolium</name>
    <name type="common">Dalmatian daisy</name>
    <name type="synonym">Chrysanthemum cinerariifolium</name>
    <dbReference type="NCBI Taxonomy" id="118510"/>
    <lineage>
        <taxon>Eukaryota</taxon>
        <taxon>Viridiplantae</taxon>
        <taxon>Streptophyta</taxon>
        <taxon>Embryophyta</taxon>
        <taxon>Tracheophyta</taxon>
        <taxon>Spermatophyta</taxon>
        <taxon>Magnoliopsida</taxon>
        <taxon>eudicotyledons</taxon>
        <taxon>Gunneridae</taxon>
        <taxon>Pentapetalae</taxon>
        <taxon>asterids</taxon>
        <taxon>campanulids</taxon>
        <taxon>Asterales</taxon>
        <taxon>Asteraceae</taxon>
        <taxon>Asteroideae</taxon>
        <taxon>Anthemideae</taxon>
        <taxon>Anthemidinae</taxon>
        <taxon>Tanacetum</taxon>
    </lineage>
</organism>
<evidence type="ECO:0000256" key="9">
    <source>
        <dbReference type="ARBA" id="ARBA00023172"/>
    </source>
</evidence>
<evidence type="ECO:0000256" key="10">
    <source>
        <dbReference type="ARBA" id="ARBA00023268"/>
    </source>
</evidence>
<evidence type="ECO:0000256" key="6">
    <source>
        <dbReference type="ARBA" id="ARBA00022908"/>
    </source>
</evidence>
<evidence type="ECO:0000259" key="13">
    <source>
        <dbReference type="PROSITE" id="PS50994"/>
    </source>
</evidence>
<evidence type="ECO:0000256" key="2">
    <source>
        <dbReference type="ARBA" id="ARBA00022723"/>
    </source>
</evidence>
<dbReference type="GO" id="GO:0003676">
    <property type="term" value="F:nucleic acid binding"/>
    <property type="evidence" value="ECO:0007669"/>
    <property type="project" value="InterPro"/>
</dbReference>
<evidence type="ECO:0000256" key="8">
    <source>
        <dbReference type="ARBA" id="ARBA00022932"/>
    </source>
</evidence>
<sequence length="1629" mass="185579">MSTQQDIYATGLENRPLMLNKDNYVPWSSRIIRYVRSRPNGKMIVDSIKNRPYIRRMIATLGEPDLPVPVPESFHKQTDKELTETEIKRMDADDQAIQTILLGLPEDVYSIVDSCETTKEIWERVRQMMKVQTLGNRRRRQSSSMNGKSLRLLKPEWKRHVTIVRQTKNLHETDFTQIYDFLKMNQEEERLTQNVRGNGRNQFRQYAGQVAQNQQGFNAWQNGGIQGVRNAGMQSGGNQNGLVVVLGIANQSGTGNVVAAKAKGDLDEIEEVNANCVLMANLQQASTSGTQHDRAPVYDTDGSAENDNHVTSVTPSTVQSGGTVETSFAPNEETRAHQETVYRNLVEQVAQVNMINCNMRATNAELKSELARYKIQEQRVEITKFVQDFNSLANEADESLDKKKSLELKIKRLLKASVSHDIMSIVQNSLVDVPSDLRTQLDRTKEKLELCIIKKEKEYVVLWNNWYTKCEECKYDKISYDKAYNDMQQKVERLQAQLRDLKGKCSNTLSVSNTLDPLNQKLESKIVEQEFQVVNYEREISHLKTTYKNLFDSIKSNWAHAKLHDLIFKNAKLRSWLFEKTSESMKNTSGTSVTSHGDKPTLSVVIPLSKKLHASMSSHSVPQPREFNVVKHRNMIAPEMFNIIPYQMPRVDLVPNKQSSASIRTNPITNSQRHVIVKENNDKVPSTSKSSKVKKIITVEDHRRTLLLSKKQKTMSSKCNNIKLAIQNDKSEIVCDTCKQCLVTANHDACLTLSVNVLNSRANKLCANVPLSANQKRHRTQFWKPKQVGSKERLASKPRLPRLSLKWSPSGRSFDQKGKLVASKGTNCPNDDKACTSNPQEPMRKWNIKLLINFVWKFLGTVCFRNDHVTVILGYGDLKWGNITITRFYFVEGLGHNLFSVGQFCDADLEVAFRRNTCFIRDMDGVDLLKGNRSINLYTINLYDMASTSPICMMARATPTKSRLWHQRLSHLNLDTINDLAKNDLVSSLPKFKYAKEHLCPSCEQGKSKRASHPPKPVPNLKQRLHLLHMDLCGPMRVASINGKRFVLFKNQVLKEYFDSVGITHENSAAKTPQQNGFVERRNRTLVEAARTMLIFSHATLFLWAEAIATACYTQNRSTIHRRFNKTPYELIQGRKPDISYLYVFGALCYPKNDREDIGKLGAKGDIGFFIGYSANSVAYRVYNQRTRKIMKTMDVTFDELSAMAFEQNSSRPGLQSMTSGQIGSELELTYTPSIITPQRPSEHDLDILYEPLHNEYLGGRPAKAPRAIPAAPVVQNLQAPTTSMSLQDSAPQQRNLTPSPTASAADNVSNARFEGELFVNPFGTPSIESVVSSTQYVDPSNMHTFYQLYPHDYQWTKDHPLEQVIREPSRPVLIRNQLKTDGDMCIYALTVSILDPKTVKEALTDPAWIESMQKELHQFIRLDVWELVPSPDGIKPLTLKWLFKNKHDEENTVIRNKTHLVVRGYRQEEGIDCEESFTLVAQMEAIRIFLAYTAHKGFTVYQMDVKTAFLHGSLKEDVYVCQPEGFIDANYPSHVYNLKKALYGLKQAPRAWYDELSTFLLQNGFSKGTIDLTLFTIRFDDDILVVQVYVDDIIFGSTDPRYATLFSDLMKSRFEMSMMREMTFFLGL</sequence>